<dbReference type="Gene3D" id="1.25.40.20">
    <property type="entry name" value="Ankyrin repeat-containing domain"/>
    <property type="match status" value="1"/>
</dbReference>
<dbReference type="SUPFAM" id="SSF48403">
    <property type="entry name" value="Ankyrin repeat"/>
    <property type="match status" value="1"/>
</dbReference>
<dbReference type="OrthoDB" id="3671334at2759"/>
<reference evidence="1" key="1">
    <citation type="journal article" date="2020" name="Stud. Mycol.">
        <title>101 Dothideomycetes genomes: a test case for predicting lifestyles and emergence of pathogens.</title>
        <authorList>
            <person name="Haridas S."/>
            <person name="Albert R."/>
            <person name="Binder M."/>
            <person name="Bloem J."/>
            <person name="Labutti K."/>
            <person name="Salamov A."/>
            <person name="Andreopoulos B."/>
            <person name="Baker S."/>
            <person name="Barry K."/>
            <person name="Bills G."/>
            <person name="Bluhm B."/>
            <person name="Cannon C."/>
            <person name="Castanera R."/>
            <person name="Culley D."/>
            <person name="Daum C."/>
            <person name="Ezra D."/>
            <person name="Gonzalez J."/>
            <person name="Henrissat B."/>
            <person name="Kuo A."/>
            <person name="Liang C."/>
            <person name="Lipzen A."/>
            <person name="Lutzoni F."/>
            <person name="Magnuson J."/>
            <person name="Mondo S."/>
            <person name="Nolan M."/>
            <person name="Ohm R."/>
            <person name="Pangilinan J."/>
            <person name="Park H.-J."/>
            <person name="Ramirez L."/>
            <person name="Alfaro M."/>
            <person name="Sun H."/>
            <person name="Tritt A."/>
            <person name="Yoshinaga Y."/>
            <person name="Zwiers L.-H."/>
            <person name="Turgeon B."/>
            <person name="Goodwin S."/>
            <person name="Spatafora J."/>
            <person name="Crous P."/>
            <person name="Grigoriev I."/>
        </authorList>
    </citation>
    <scope>NUCLEOTIDE SEQUENCE</scope>
    <source>
        <strain evidence="1">CBS 473.64</strain>
    </source>
</reference>
<evidence type="ECO:0000313" key="2">
    <source>
        <dbReference type="Proteomes" id="UP000799753"/>
    </source>
</evidence>
<dbReference type="InterPro" id="IPR036770">
    <property type="entry name" value="Ankyrin_rpt-contain_sf"/>
</dbReference>
<proteinExistence type="predicted"/>
<accession>A0A6A6RKD9</accession>
<evidence type="ECO:0008006" key="3">
    <source>
        <dbReference type="Google" id="ProtNLM"/>
    </source>
</evidence>
<dbReference type="EMBL" id="MU006804">
    <property type="protein sequence ID" value="KAF2635772.1"/>
    <property type="molecule type" value="Genomic_DNA"/>
</dbReference>
<keyword evidence="2" id="KW-1185">Reference proteome</keyword>
<gene>
    <name evidence="1" type="ORF">P280DRAFT_522889</name>
</gene>
<name>A0A6A6RKD9_9PLEO</name>
<evidence type="ECO:0000313" key="1">
    <source>
        <dbReference type="EMBL" id="KAF2635772.1"/>
    </source>
</evidence>
<organism evidence="1 2">
    <name type="scientific">Massarina eburnea CBS 473.64</name>
    <dbReference type="NCBI Taxonomy" id="1395130"/>
    <lineage>
        <taxon>Eukaryota</taxon>
        <taxon>Fungi</taxon>
        <taxon>Dikarya</taxon>
        <taxon>Ascomycota</taxon>
        <taxon>Pezizomycotina</taxon>
        <taxon>Dothideomycetes</taxon>
        <taxon>Pleosporomycetidae</taxon>
        <taxon>Pleosporales</taxon>
        <taxon>Massarineae</taxon>
        <taxon>Massarinaceae</taxon>
        <taxon>Massarina</taxon>
    </lineage>
</organism>
<dbReference type="AlphaFoldDB" id="A0A6A6RKD9"/>
<sequence length="407" mass="46853">MDNLLDLPLEVLRMIINELVLDIGIRNAWKKRNTCRTFLSEIDHNILAVQSISLHKRHYYHGNCLTGKVWLMLFYRSKMLGDANPMFPDKVNQVLKWLEEELNTMDEAKDDLREAVCKIFVGASGLERMYQFLTLEYRIPSDVEYDLGKELCGWDKLAIATALGNMDLVKKELPLCVGGRRCGNHMGDVLYHALQQPNLDILQVVSDYVEDLQSSEKLVFEERYEGSLFNQAMQYAISQNNLIAINDLLMLRAKWTTKLVDKYFYYLWMEMAVRKNDVLIVRRLRLVEFFPIGPRVTLRAFKYACKYCSIHIIKELLGDGGLDPSYNWGSSTPLILAIKCRDVEKVRTVIDAGAYVHGSWRGARSMDPLVCTQFSPQITGLLLKKLEHQKGARERMAIKQAREAAES</sequence>
<protein>
    <recommendedName>
        <fullName evidence="3">Ankyrin</fullName>
    </recommendedName>
</protein>
<dbReference type="Proteomes" id="UP000799753">
    <property type="component" value="Unassembled WGS sequence"/>
</dbReference>